<sequence length="266" mass="27116">MQGPMWMLALVLGLGPVPGAIIGGTATQADPTVVALLNAGQPFCSGVLLSPRVVLTAAHCAALPRALSVFLGTEPGGEGETVPVSRVMVHPAYTPSAPAQDIALLELARPASPVPWPTLGPLTASDVGRTVRIVGFGKRSREEEGPAAKHTGTAVLAGLEETRLSLAAGPALPCFRDSGGAILLTASGQETLVGLIQSGSTDCSLSKQAYGMRADVFLEDFISPFLEAETPGGCAANPDPLASQGLSAGMALLVLSVLIHLGRKRT</sequence>
<dbReference type="Gene3D" id="2.40.10.10">
    <property type="entry name" value="Trypsin-like serine proteases"/>
    <property type="match status" value="1"/>
</dbReference>
<dbReference type="InterPro" id="IPR018114">
    <property type="entry name" value="TRYPSIN_HIS"/>
</dbReference>
<reference evidence="2 3" key="1">
    <citation type="journal article" date="2011" name="Mol. Biol. Evol.">
        <title>Comparative genomic analysis of fruiting body formation in Myxococcales.</title>
        <authorList>
            <person name="Huntley S."/>
            <person name="Hamann N."/>
            <person name="Wegener-Feldbrugge S."/>
            <person name="Treuner-Lange A."/>
            <person name="Kube M."/>
            <person name="Reinhardt R."/>
            <person name="Klages S."/>
            <person name="Muller R."/>
            <person name="Ronning C.M."/>
            <person name="Nierman W.C."/>
            <person name="Sogaard-Andersen L."/>
        </authorList>
    </citation>
    <scope>NUCLEOTIDE SEQUENCE [LARGE SCALE GENOMIC DNA]</scope>
    <source>
        <strain evidence="2 3">DW4/3-1</strain>
    </source>
</reference>
<dbReference type="EMBL" id="CP002271">
    <property type="protein sequence ID" value="ADO68887.1"/>
    <property type="molecule type" value="Genomic_DNA"/>
</dbReference>
<keyword evidence="3" id="KW-1185">Reference proteome</keyword>
<evidence type="ECO:0000313" key="3">
    <source>
        <dbReference type="Proteomes" id="UP000001351"/>
    </source>
</evidence>
<name>E3FEQ6_STIAD</name>
<dbReference type="Pfam" id="PF00089">
    <property type="entry name" value="Trypsin"/>
    <property type="match status" value="1"/>
</dbReference>
<dbReference type="GO" id="GO:0006508">
    <property type="term" value="P:proteolysis"/>
    <property type="evidence" value="ECO:0007669"/>
    <property type="project" value="InterPro"/>
</dbReference>
<proteinExistence type="predicted"/>
<protein>
    <submittedName>
        <fullName evidence="2">Peptidase</fullName>
    </submittedName>
</protein>
<feature type="domain" description="Peptidase S1" evidence="1">
    <location>
        <begin position="21"/>
        <end position="227"/>
    </location>
</feature>
<dbReference type="eggNOG" id="COG5640">
    <property type="taxonomic scope" value="Bacteria"/>
</dbReference>
<dbReference type="GO" id="GO:0004252">
    <property type="term" value="F:serine-type endopeptidase activity"/>
    <property type="evidence" value="ECO:0007669"/>
    <property type="project" value="InterPro"/>
</dbReference>
<dbReference type="STRING" id="378806.STAUR_1083"/>
<dbReference type="PROSITE" id="PS50240">
    <property type="entry name" value="TRYPSIN_DOM"/>
    <property type="match status" value="1"/>
</dbReference>
<dbReference type="PROSITE" id="PS00134">
    <property type="entry name" value="TRYPSIN_HIS"/>
    <property type="match status" value="1"/>
</dbReference>
<dbReference type="Proteomes" id="UP000001351">
    <property type="component" value="Chromosome"/>
</dbReference>
<dbReference type="InterPro" id="IPR051333">
    <property type="entry name" value="CLIP_Serine_Protease"/>
</dbReference>
<dbReference type="SUPFAM" id="SSF50494">
    <property type="entry name" value="Trypsin-like serine proteases"/>
    <property type="match status" value="1"/>
</dbReference>
<dbReference type="PANTHER" id="PTHR24260:SF136">
    <property type="entry name" value="GH08193P-RELATED"/>
    <property type="match status" value="1"/>
</dbReference>
<dbReference type="SMART" id="SM00020">
    <property type="entry name" value="Tryp_SPc"/>
    <property type="match status" value="1"/>
</dbReference>
<evidence type="ECO:0000259" key="1">
    <source>
        <dbReference type="PROSITE" id="PS50240"/>
    </source>
</evidence>
<dbReference type="PANTHER" id="PTHR24260">
    <property type="match status" value="1"/>
</dbReference>
<evidence type="ECO:0000313" key="2">
    <source>
        <dbReference type="EMBL" id="ADO68887.1"/>
    </source>
</evidence>
<organism evidence="2 3">
    <name type="scientific">Stigmatella aurantiaca (strain DW4/3-1)</name>
    <dbReference type="NCBI Taxonomy" id="378806"/>
    <lineage>
        <taxon>Bacteria</taxon>
        <taxon>Pseudomonadati</taxon>
        <taxon>Myxococcota</taxon>
        <taxon>Myxococcia</taxon>
        <taxon>Myxococcales</taxon>
        <taxon>Cystobacterineae</taxon>
        <taxon>Archangiaceae</taxon>
        <taxon>Stigmatella</taxon>
    </lineage>
</organism>
<dbReference type="InterPro" id="IPR001314">
    <property type="entry name" value="Peptidase_S1A"/>
</dbReference>
<accession>E3FEQ6</accession>
<gene>
    <name evidence="2" type="ordered locus">STAUR_1083</name>
</gene>
<dbReference type="AlphaFoldDB" id="E3FEQ6"/>
<dbReference type="InterPro" id="IPR043504">
    <property type="entry name" value="Peptidase_S1_PA_chymotrypsin"/>
</dbReference>
<dbReference type="PRINTS" id="PR00722">
    <property type="entry name" value="CHYMOTRYPSIN"/>
</dbReference>
<dbReference type="InterPro" id="IPR001254">
    <property type="entry name" value="Trypsin_dom"/>
</dbReference>
<dbReference type="HOGENOM" id="CLU_1045506_0_0_7"/>
<dbReference type="KEGG" id="sur:STAUR_1083"/>
<dbReference type="InterPro" id="IPR009003">
    <property type="entry name" value="Peptidase_S1_PA"/>
</dbReference>